<dbReference type="AlphaFoldDB" id="A0AAD7RU82"/>
<feature type="region of interest" description="Disordered" evidence="1">
    <location>
        <begin position="83"/>
        <end position="125"/>
    </location>
</feature>
<feature type="compositionally biased region" description="Polar residues" evidence="1">
    <location>
        <begin position="113"/>
        <end position="125"/>
    </location>
</feature>
<gene>
    <name evidence="2" type="ORF">AAFF_G00102960</name>
</gene>
<reference evidence="2" key="1">
    <citation type="journal article" date="2023" name="Science">
        <title>Genome structures resolve the early diversification of teleost fishes.</title>
        <authorList>
            <person name="Parey E."/>
            <person name="Louis A."/>
            <person name="Montfort J."/>
            <person name="Bouchez O."/>
            <person name="Roques C."/>
            <person name="Iampietro C."/>
            <person name="Lluch J."/>
            <person name="Castinel A."/>
            <person name="Donnadieu C."/>
            <person name="Desvignes T."/>
            <person name="Floi Bucao C."/>
            <person name="Jouanno E."/>
            <person name="Wen M."/>
            <person name="Mejri S."/>
            <person name="Dirks R."/>
            <person name="Jansen H."/>
            <person name="Henkel C."/>
            <person name="Chen W.J."/>
            <person name="Zahm M."/>
            <person name="Cabau C."/>
            <person name="Klopp C."/>
            <person name="Thompson A.W."/>
            <person name="Robinson-Rechavi M."/>
            <person name="Braasch I."/>
            <person name="Lecointre G."/>
            <person name="Bobe J."/>
            <person name="Postlethwait J.H."/>
            <person name="Berthelot C."/>
            <person name="Roest Crollius H."/>
            <person name="Guiguen Y."/>
        </authorList>
    </citation>
    <scope>NUCLEOTIDE SEQUENCE</scope>
    <source>
        <strain evidence="2">NC1722</strain>
    </source>
</reference>
<dbReference type="EMBL" id="JAINUG010000168">
    <property type="protein sequence ID" value="KAJ8390499.1"/>
    <property type="molecule type" value="Genomic_DNA"/>
</dbReference>
<keyword evidence="3" id="KW-1185">Reference proteome</keyword>
<evidence type="ECO:0000313" key="3">
    <source>
        <dbReference type="Proteomes" id="UP001221898"/>
    </source>
</evidence>
<sequence length="125" mass="13284">MVDRTTRWPEVVPLSGTTTAEVASGFIGTWIARFGFLLTSPQTGTTIHLTTVDLYHPTVGVVETGDKTFIIDIGKYGAYLSGPPEDSSSRWRTGCGVGPSTTSWPPSCKHNKNPPSGSGQAVSSR</sequence>
<protein>
    <submittedName>
        <fullName evidence="2">Uncharacterized protein</fullName>
    </submittedName>
</protein>
<accession>A0AAD7RU82</accession>
<organism evidence="2 3">
    <name type="scientific">Aldrovandia affinis</name>
    <dbReference type="NCBI Taxonomy" id="143900"/>
    <lineage>
        <taxon>Eukaryota</taxon>
        <taxon>Metazoa</taxon>
        <taxon>Chordata</taxon>
        <taxon>Craniata</taxon>
        <taxon>Vertebrata</taxon>
        <taxon>Euteleostomi</taxon>
        <taxon>Actinopterygii</taxon>
        <taxon>Neopterygii</taxon>
        <taxon>Teleostei</taxon>
        <taxon>Notacanthiformes</taxon>
        <taxon>Halosauridae</taxon>
        <taxon>Aldrovandia</taxon>
    </lineage>
</organism>
<evidence type="ECO:0000313" key="2">
    <source>
        <dbReference type="EMBL" id="KAJ8390499.1"/>
    </source>
</evidence>
<name>A0AAD7RU82_9TELE</name>
<proteinExistence type="predicted"/>
<dbReference type="Proteomes" id="UP001221898">
    <property type="component" value="Unassembled WGS sequence"/>
</dbReference>
<comment type="caution">
    <text evidence="2">The sequence shown here is derived from an EMBL/GenBank/DDBJ whole genome shotgun (WGS) entry which is preliminary data.</text>
</comment>
<evidence type="ECO:0000256" key="1">
    <source>
        <dbReference type="SAM" id="MobiDB-lite"/>
    </source>
</evidence>